<feature type="region of interest" description="Disordered" evidence="1">
    <location>
        <begin position="30"/>
        <end position="50"/>
    </location>
</feature>
<dbReference type="PRINTS" id="PR00837">
    <property type="entry name" value="V5TPXLIKE"/>
</dbReference>
<evidence type="ECO:0000256" key="1">
    <source>
        <dbReference type="SAM" id="MobiDB-lite"/>
    </source>
</evidence>
<dbReference type="SUPFAM" id="SSF55797">
    <property type="entry name" value="PR-1-like"/>
    <property type="match status" value="1"/>
</dbReference>
<dbReference type="Pfam" id="PF00188">
    <property type="entry name" value="CAP"/>
    <property type="match status" value="1"/>
</dbReference>
<feature type="region of interest" description="Disordered" evidence="1">
    <location>
        <begin position="102"/>
        <end position="129"/>
    </location>
</feature>
<organism evidence="3 4">
    <name type="scientific">Mycena chlorophos</name>
    <name type="common">Agaric fungus</name>
    <name type="synonym">Agaricus chlorophos</name>
    <dbReference type="NCBI Taxonomy" id="658473"/>
    <lineage>
        <taxon>Eukaryota</taxon>
        <taxon>Fungi</taxon>
        <taxon>Dikarya</taxon>
        <taxon>Basidiomycota</taxon>
        <taxon>Agaricomycotina</taxon>
        <taxon>Agaricomycetes</taxon>
        <taxon>Agaricomycetidae</taxon>
        <taxon>Agaricales</taxon>
        <taxon>Marasmiineae</taxon>
        <taxon>Mycenaceae</taxon>
        <taxon>Mycena</taxon>
    </lineage>
</organism>
<feature type="compositionally biased region" description="Polar residues" evidence="1">
    <location>
        <begin position="117"/>
        <end position="129"/>
    </location>
</feature>
<feature type="compositionally biased region" description="Low complexity" evidence="1">
    <location>
        <begin position="33"/>
        <end position="50"/>
    </location>
</feature>
<proteinExistence type="predicted"/>
<dbReference type="Proteomes" id="UP000815677">
    <property type="component" value="Unassembled WGS sequence"/>
</dbReference>
<name>A0ABQ0L3W3_MYCCL</name>
<dbReference type="SMART" id="SM00198">
    <property type="entry name" value="SCP"/>
    <property type="match status" value="1"/>
</dbReference>
<reference evidence="3" key="1">
    <citation type="submission" date="2014-09" db="EMBL/GenBank/DDBJ databases">
        <title>Genome sequence of the luminous mushroom Mycena chlorophos for searching fungal bioluminescence genes.</title>
        <authorList>
            <person name="Tanaka Y."/>
            <person name="Kasuga D."/>
            <person name="Oba Y."/>
            <person name="Hase S."/>
            <person name="Sato K."/>
            <person name="Oba Y."/>
            <person name="Sakakibara Y."/>
        </authorList>
    </citation>
    <scope>NUCLEOTIDE SEQUENCE</scope>
</reference>
<keyword evidence="4" id="KW-1185">Reference proteome</keyword>
<dbReference type="InterPro" id="IPR035940">
    <property type="entry name" value="CAP_sf"/>
</dbReference>
<accession>A0ABQ0L3W3</accession>
<evidence type="ECO:0000313" key="3">
    <source>
        <dbReference type="EMBL" id="GAT45129.1"/>
    </source>
</evidence>
<dbReference type="PANTHER" id="PTHR10334">
    <property type="entry name" value="CYSTEINE-RICH SECRETORY PROTEIN-RELATED"/>
    <property type="match status" value="1"/>
</dbReference>
<protein>
    <recommendedName>
        <fullName evidence="2">SCP domain-containing protein</fullName>
    </recommendedName>
</protein>
<evidence type="ECO:0000313" key="4">
    <source>
        <dbReference type="Proteomes" id="UP000815677"/>
    </source>
</evidence>
<gene>
    <name evidence="3" type="ORF">MCHLO_02721</name>
</gene>
<feature type="domain" description="SCP" evidence="2">
    <location>
        <begin position="300"/>
        <end position="433"/>
    </location>
</feature>
<sequence length="442" mass="48859">MKESYETQRRASWVLHGKDDVLCEEEGQATRNGACSSSAASSSADCGSSSRNWRRPWLIVLQAYGKQLREATWASEHGYLVDAALYDLATYPEHIAPMRTRRHRRGWTKTHHADADASSSPGMDQGRAQQHNIDWCCRPGVHVLGRQDGNTSSGESGMSGEITGAPEDVLGFNAATAEELQTKWTVGRAITDDPWHANAVQPTNDNHFHGLEENRHHDANAHIPPPDGTRMLARNVNRRWDKKAGPPPAATSVKLPHLLEDPAANSALVPFLFVLFSTVAVTTVTVVHPRQATPDAATMTDADRYLAAHNAVRDQHGANALAWDTTLAANAHSWADNCQFLHSGQRFGPNYGENIAAGSNPYGIESAIDAWCDEEEQSEYYWWHQLNHFTQVVWKSTTHVGCAYASCPYIIGDYPQGTTFHVCQYSPAGNREDWNAIQQNVQ</sequence>
<dbReference type="Gene3D" id="3.40.33.10">
    <property type="entry name" value="CAP"/>
    <property type="match status" value="1"/>
</dbReference>
<dbReference type="EMBL" id="DF840789">
    <property type="protein sequence ID" value="GAT45129.1"/>
    <property type="molecule type" value="Genomic_DNA"/>
</dbReference>
<dbReference type="InterPro" id="IPR014044">
    <property type="entry name" value="CAP_dom"/>
</dbReference>
<dbReference type="InterPro" id="IPR001283">
    <property type="entry name" value="CRISP-related"/>
</dbReference>
<evidence type="ECO:0000259" key="2">
    <source>
        <dbReference type="SMART" id="SM00198"/>
    </source>
</evidence>